<comment type="caution">
    <text evidence="2">The sequence shown here is derived from an EMBL/GenBank/DDBJ whole genome shotgun (WGS) entry which is preliminary data.</text>
</comment>
<evidence type="ECO:0000313" key="2">
    <source>
        <dbReference type="EMBL" id="KAK2552073.1"/>
    </source>
</evidence>
<accession>A0AAD9PZX7</accession>
<sequence>MYKDSWFVQLYEKFRNERKHLVDDPEVILHKKIKTDTPDGRVMSSKLRRGAINWEPPYPEGEDEASMRKHKEALETEWRRRNPDKKELNRECSSHSRREDAK</sequence>
<evidence type="ECO:0000313" key="3">
    <source>
        <dbReference type="Proteomes" id="UP001249851"/>
    </source>
</evidence>
<dbReference type="AlphaFoldDB" id="A0AAD9PZX7"/>
<dbReference type="EMBL" id="JARQWQ010000090">
    <property type="protein sequence ID" value="KAK2552073.1"/>
    <property type="molecule type" value="Genomic_DNA"/>
</dbReference>
<name>A0AAD9PZX7_ACRCE</name>
<feature type="region of interest" description="Disordered" evidence="1">
    <location>
        <begin position="52"/>
        <end position="102"/>
    </location>
</feature>
<reference evidence="2" key="1">
    <citation type="journal article" date="2023" name="G3 (Bethesda)">
        <title>Whole genome assembly and annotation of the endangered Caribbean coral Acropora cervicornis.</title>
        <authorList>
            <person name="Selwyn J.D."/>
            <person name="Vollmer S.V."/>
        </authorList>
    </citation>
    <scope>NUCLEOTIDE SEQUENCE</scope>
    <source>
        <strain evidence="2">K2</strain>
    </source>
</reference>
<feature type="compositionally biased region" description="Basic and acidic residues" evidence="1">
    <location>
        <begin position="72"/>
        <end position="102"/>
    </location>
</feature>
<dbReference type="Proteomes" id="UP001249851">
    <property type="component" value="Unassembled WGS sequence"/>
</dbReference>
<keyword evidence="3" id="KW-1185">Reference proteome</keyword>
<organism evidence="2 3">
    <name type="scientific">Acropora cervicornis</name>
    <name type="common">Staghorn coral</name>
    <dbReference type="NCBI Taxonomy" id="6130"/>
    <lineage>
        <taxon>Eukaryota</taxon>
        <taxon>Metazoa</taxon>
        <taxon>Cnidaria</taxon>
        <taxon>Anthozoa</taxon>
        <taxon>Hexacorallia</taxon>
        <taxon>Scleractinia</taxon>
        <taxon>Astrocoeniina</taxon>
        <taxon>Acroporidae</taxon>
        <taxon>Acropora</taxon>
    </lineage>
</organism>
<gene>
    <name evidence="2" type="ORF">P5673_026818</name>
</gene>
<proteinExistence type="predicted"/>
<reference evidence="2" key="2">
    <citation type="journal article" date="2023" name="Science">
        <title>Genomic signatures of disease resistance in endangered staghorn corals.</title>
        <authorList>
            <person name="Vollmer S.V."/>
            <person name="Selwyn J.D."/>
            <person name="Despard B.A."/>
            <person name="Roesel C.L."/>
        </authorList>
    </citation>
    <scope>NUCLEOTIDE SEQUENCE</scope>
    <source>
        <strain evidence="2">K2</strain>
    </source>
</reference>
<evidence type="ECO:0000256" key="1">
    <source>
        <dbReference type="SAM" id="MobiDB-lite"/>
    </source>
</evidence>
<protein>
    <submittedName>
        <fullName evidence="2">Uncharacterized protein</fullName>
    </submittedName>
</protein>